<keyword evidence="1" id="KW-0804">Transcription</keyword>
<evidence type="ECO:0000313" key="4">
    <source>
        <dbReference type="Proteomes" id="UP000593765"/>
    </source>
</evidence>
<dbReference type="SUPFAM" id="SSF82679">
    <property type="entry name" value="N-utilization substance G protein NusG, N-terminal domain"/>
    <property type="match status" value="1"/>
</dbReference>
<dbReference type="KEGG" id="hbs:IPV69_04595"/>
<feature type="domain" description="NusG-like N-terminal" evidence="2">
    <location>
        <begin position="15"/>
        <end position="74"/>
    </location>
</feature>
<organism evidence="3 4">
    <name type="scientific">Humisphaera borealis</name>
    <dbReference type="NCBI Taxonomy" id="2807512"/>
    <lineage>
        <taxon>Bacteria</taxon>
        <taxon>Pseudomonadati</taxon>
        <taxon>Planctomycetota</taxon>
        <taxon>Phycisphaerae</taxon>
        <taxon>Tepidisphaerales</taxon>
        <taxon>Tepidisphaeraceae</taxon>
        <taxon>Humisphaera</taxon>
    </lineage>
</organism>
<protein>
    <recommendedName>
        <fullName evidence="2">NusG-like N-terminal domain-containing protein</fullName>
    </recommendedName>
</protein>
<dbReference type="RefSeq" id="WP_206293743.1">
    <property type="nucleotide sequence ID" value="NZ_CP063458.1"/>
</dbReference>
<dbReference type="InterPro" id="IPR036735">
    <property type="entry name" value="NGN_dom_sf"/>
</dbReference>
<proteinExistence type="predicted"/>
<gene>
    <name evidence="3" type="ORF">IPV69_04595</name>
</gene>
<dbReference type="CDD" id="cd09895">
    <property type="entry name" value="NGN_SP_UpxY"/>
    <property type="match status" value="1"/>
</dbReference>
<dbReference type="InterPro" id="IPR006645">
    <property type="entry name" value="NGN-like_dom"/>
</dbReference>
<evidence type="ECO:0000256" key="1">
    <source>
        <dbReference type="ARBA" id="ARBA00023163"/>
    </source>
</evidence>
<keyword evidence="4" id="KW-1185">Reference proteome</keyword>
<evidence type="ECO:0000259" key="2">
    <source>
        <dbReference type="Pfam" id="PF02357"/>
    </source>
</evidence>
<dbReference type="GO" id="GO:0006354">
    <property type="term" value="P:DNA-templated transcription elongation"/>
    <property type="evidence" value="ECO:0007669"/>
    <property type="project" value="InterPro"/>
</dbReference>
<dbReference type="Gene3D" id="3.30.70.940">
    <property type="entry name" value="NusG, N-terminal domain"/>
    <property type="match status" value="1"/>
</dbReference>
<sequence>MLPSGCKSVGDLQGKWWVAHTKPRCEKTLAFDLLTNSVGYYLPMCRKDYVSGGRKRSSLIPAFPSYVFVCGDEADRLRALESGQIVRPIPVANQAEFVEELRSIETALLVRPSLDVYPFAVVGKRCRVRSGPLIGIEGRVIRRDNRQILVLAVTLLGSGVALEIDPALLEPVSE</sequence>
<dbReference type="AlphaFoldDB" id="A0A7M2WYU8"/>
<reference evidence="3 4" key="1">
    <citation type="submission" date="2020-10" db="EMBL/GenBank/DDBJ databases">
        <title>Wide distribution of Phycisphaera-like planctomycetes from WD2101 soil group in peatlands and genome analysis of the first cultivated representative.</title>
        <authorList>
            <person name="Dedysh S.N."/>
            <person name="Beletsky A.V."/>
            <person name="Ivanova A."/>
            <person name="Kulichevskaya I.S."/>
            <person name="Suzina N.E."/>
            <person name="Philippov D.A."/>
            <person name="Rakitin A.L."/>
            <person name="Mardanov A.V."/>
            <person name="Ravin N.V."/>
        </authorList>
    </citation>
    <scope>NUCLEOTIDE SEQUENCE [LARGE SCALE GENOMIC DNA]</scope>
    <source>
        <strain evidence="3 4">M1803</strain>
    </source>
</reference>
<dbReference type="EMBL" id="CP063458">
    <property type="protein sequence ID" value="QOV90646.1"/>
    <property type="molecule type" value="Genomic_DNA"/>
</dbReference>
<dbReference type="Proteomes" id="UP000593765">
    <property type="component" value="Chromosome"/>
</dbReference>
<dbReference type="Pfam" id="PF02357">
    <property type="entry name" value="NusG"/>
    <property type="match status" value="1"/>
</dbReference>
<name>A0A7M2WYU8_9BACT</name>
<evidence type="ECO:0000313" key="3">
    <source>
        <dbReference type="EMBL" id="QOV90646.1"/>
    </source>
</evidence>
<accession>A0A7M2WYU8</accession>